<dbReference type="EMBL" id="JAGTXB010000001">
    <property type="protein sequence ID" value="MBS0026368.1"/>
    <property type="molecule type" value="Genomic_DNA"/>
</dbReference>
<accession>A0ABS5IU11</accession>
<dbReference type="Proteomes" id="UP000676386">
    <property type="component" value="Unassembled WGS sequence"/>
</dbReference>
<proteinExistence type="predicted"/>
<organism evidence="1 2">
    <name type="scientific">Chitinophaga hostae</name>
    <dbReference type="NCBI Taxonomy" id="2831022"/>
    <lineage>
        <taxon>Bacteria</taxon>
        <taxon>Pseudomonadati</taxon>
        <taxon>Bacteroidota</taxon>
        <taxon>Chitinophagia</taxon>
        <taxon>Chitinophagales</taxon>
        <taxon>Chitinophagaceae</taxon>
        <taxon>Chitinophaga</taxon>
    </lineage>
</organism>
<dbReference type="PROSITE" id="PS51257">
    <property type="entry name" value="PROKAR_LIPOPROTEIN"/>
    <property type="match status" value="1"/>
</dbReference>
<protein>
    <submittedName>
        <fullName evidence="1">Uncharacterized protein</fullName>
    </submittedName>
</protein>
<reference evidence="1 2" key="1">
    <citation type="submission" date="2021-04" db="EMBL/GenBank/DDBJ databases">
        <title>Chitinophaga sp. nov., isolated from the rhizosphere soil.</title>
        <authorList>
            <person name="He S."/>
        </authorList>
    </citation>
    <scope>NUCLEOTIDE SEQUENCE [LARGE SCALE GENOMIC DNA]</scope>
    <source>
        <strain evidence="1 2">2R12</strain>
    </source>
</reference>
<keyword evidence="2" id="KW-1185">Reference proteome</keyword>
<name>A0ABS5IU11_9BACT</name>
<comment type="caution">
    <text evidence="1">The sequence shown here is derived from an EMBL/GenBank/DDBJ whole genome shotgun (WGS) entry which is preliminary data.</text>
</comment>
<gene>
    <name evidence="1" type="ORF">KE626_03490</name>
</gene>
<evidence type="ECO:0000313" key="2">
    <source>
        <dbReference type="Proteomes" id="UP000676386"/>
    </source>
</evidence>
<evidence type="ECO:0000313" key="1">
    <source>
        <dbReference type="EMBL" id="MBS0026368.1"/>
    </source>
</evidence>
<sequence length="169" mass="18142">MRILVTALLGAITLLGISCEKSKDDSRKRTFISMKLDNKVYLSESPKGTIYVPDLTDTNPNNDYPKMEITGQSYNGDQISLRLVAPALPFTPGVYAATKTGNGMLMMLASTYTTLTSEGSADFFITITHIDNVTVEGTFSGALKDTNGSGGPRGTRDGAFRATVTQISQ</sequence>
<dbReference type="RefSeq" id="WP_211971481.1">
    <property type="nucleotide sequence ID" value="NZ_CBFHAM010000053.1"/>
</dbReference>